<reference evidence="1 2" key="1">
    <citation type="submission" date="2018-08" db="EMBL/GenBank/DDBJ databases">
        <title>Genomic Encyclopedia of Archaeal and Bacterial Type Strains, Phase II (KMG-II): from individual species to whole genera.</title>
        <authorList>
            <person name="Goeker M."/>
        </authorList>
    </citation>
    <scope>NUCLEOTIDE SEQUENCE [LARGE SCALE GENOMIC DNA]</scope>
    <source>
        <strain evidence="1 2">DSM 45791</strain>
    </source>
</reference>
<protein>
    <submittedName>
        <fullName evidence="1">Uncharacterized protein</fullName>
    </submittedName>
</protein>
<dbReference type="OrthoDB" id="3690688at2"/>
<proteinExistence type="predicted"/>
<organism evidence="1 2">
    <name type="scientific">Kutzneria buriramensis</name>
    <dbReference type="NCBI Taxonomy" id="1045776"/>
    <lineage>
        <taxon>Bacteria</taxon>
        <taxon>Bacillati</taxon>
        <taxon>Actinomycetota</taxon>
        <taxon>Actinomycetes</taxon>
        <taxon>Pseudonocardiales</taxon>
        <taxon>Pseudonocardiaceae</taxon>
        <taxon>Kutzneria</taxon>
    </lineage>
</organism>
<dbReference type="AlphaFoldDB" id="A0A3E0GZD3"/>
<dbReference type="RefSeq" id="WP_116180063.1">
    <property type="nucleotide sequence ID" value="NZ_CP144375.1"/>
</dbReference>
<dbReference type="EMBL" id="QUNO01000018">
    <property type="protein sequence ID" value="REH35312.1"/>
    <property type="molecule type" value="Genomic_DNA"/>
</dbReference>
<evidence type="ECO:0000313" key="2">
    <source>
        <dbReference type="Proteomes" id="UP000256269"/>
    </source>
</evidence>
<gene>
    <name evidence="1" type="ORF">BCF44_118172</name>
</gene>
<evidence type="ECO:0000313" key="1">
    <source>
        <dbReference type="EMBL" id="REH35312.1"/>
    </source>
</evidence>
<name>A0A3E0GZD3_9PSEU</name>
<comment type="caution">
    <text evidence="1">The sequence shown here is derived from an EMBL/GenBank/DDBJ whole genome shotgun (WGS) entry which is preliminary data.</text>
</comment>
<sequence>MDRQLAAALESGSFAHGLRTAIRMRGLTLEQVQHELADRGVTVSSVTLSYWSRGRSQPERVQSIKAVKLLETILDTPSGSLTALLAPPRPRGPRRAHVAVSIDRRRLWDEPHRLDRMMAQMGTLDDERLCLLSVHDRFQLDERRRPARLSITEVLRAQRDRVDRALVIFQGRELGCTPRLTVVRGGWPGRVRTDEKAGFLVAEVMLDRILDRNETAVIECALQYGGQSEPMTDYDRRLPYATRSYLLELEFHPAALPVRCHTTTRPTIEHARRDTGELSLGGAPHAHLALFDVEPGIHGLRWEWD</sequence>
<accession>A0A3E0GZD3</accession>
<dbReference type="Proteomes" id="UP000256269">
    <property type="component" value="Unassembled WGS sequence"/>
</dbReference>
<keyword evidence="2" id="KW-1185">Reference proteome</keyword>